<evidence type="ECO:0000256" key="1">
    <source>
        <dbReference type="ARBA" id="ARBA00011046"/>
    </source>
</evidence>
<dbReference type="SUPFAM" id="SSF46785">
    <property type="entry name" value="Winged helix' DNA-binding domain"/>
    <property type="match status" value="1"/>
</dbReference>
<evidence type="ECO:0000313" key="6">
    <source>
        <dbReference type="EMBL" id="XAH75688.1"/>
    </source>
</evidence>
<comment type="similarity">
    <text evidence="1">Belongs to the BlaI transcriptional regulatory family.</text>
</comment>
<name>A0ABZ3F277_9FIRM</name>
<keyword evidence="5" id="KW-0175">Coiled coil</keyword>
<dbReference type="Proteomes" id="UP001451571">
    <property type="component" value="Chromosome"/>
</dbReference>
<evidence type="ECO:0000313" key="7">
    <source>
        <dbReference type="Proteomes" id="UP001451571"/>
    </source>
</evidence>
<dbReference type="PIRSF" id="PIRSF019455">
    <property type="entry name" value="CopR_AtkY"/>
    <property type="match status" value="1"/>
</dbReference>
<keyword evidence="3" id="KW-0238">DNA-binding</keyword>
<accession>A0ABZ3F277</accession>
<reference evidence="6 7" key="1">
    <citation type="submission" date="2024-02" db="EMBL/GenBank/DDBJ databases">
        <title>Bacterial strain from lacustrine sediment.</title>
        <authorList>
            <person name="Petit C."/>
            <person name="Fadhlaoui K."/>
        </authorList>
    </citation>
    <scope>NUCLEOTIDE SEQUENCE [LARGE SCALE GENOMIC DNA]</scope>
    <source>
        <strain evidence="6 7">IPX-CK</strain>
    </source>
</reference>
<dbReference type="InterPro" id="IPR005650">
    <property type="entry name" value="BlaI_family"/>
</dbReference>
<dbReference type="InterPro" id="IPR036390">
    <property type="entry name" value="WH_DNA-bd_sf"/>
</dbReference>
<gene>
    <name evidence="6" type="ORF">V6984_08020</name>
</gene>
<sequence>MKKISDAEWKIMNILWEDQPKTMTQLTKELLVSTGWSKHTVMTYLKRMEEKKLIRHTQGQKAKLYYADLEKEEAILQEKNHFLNKVFKGNVGLLISTMLEDNELSEEEIQELMEILQKKK</sequence>
<evidence type="ECO:0000256" key="2">
    <source>
        <dbReference type="ARBA" id="ARBA00023015"/>
    </source>
</evidence>
<feature type="coiled-coil region" evidence="5">
    <location>
        <begin position="66"/>
        <end position="119"/>
    </location>
</feature>
<keyword evidence="4" id="KW-0804">Transcription</keyword>
<dbReference type="InterPro" id="IPR036388">
    <property type="entry name" value="WH-like_DNA-bd_sf"/>
</dbReference>
<organism evidence="6 7">
    <name type="scientific">Kineothrix sedimenti</name>
    <dbReference type="NCBI Taxonomy" id="3123317"/>
    <lineage>
        <taxon>Bacteria</taxon>
        <taxon>Bacillati</taxon>
        <taxon>Bacillota</taxon>
        <taxon>Clostridia</taxon>
        <taxon>Lachnospirales</taxon>
        <taxon>Lachnospiraceae</taxon>
        <taxon>Kineothrix</taxon>
    </lineage>
</organism>
<evidence type="ECO:0000256" key="3">
    <source>
        <dbReference type="ARBA" id="ARBA00023125"/>
    </source>
</evidence>
<evidence type="ECO:0000256" key="5">
    <source>
        <dbReference type="SAM" id="Coils"/>
    </source>
</evidence>
<proteinExistence type="inferred from homology"/>
<protein>
    <submittedName>
        <fullName evidence="6">BlaI/MecI/CopY family transcriptional regulator</fullName>
    </submittedName>
</protein>
<dbReference type="EMBL" id="CP146256">
    <property type="protein sequence ID" value="XAH75688.1"/>
    <property type="molecule type" value="Genomic_DNA"/>
</dbReference>
<keyword evidence="7" id="KW-1185">Reference proteome</keyword>
<dbReference type="RefSeq" id="WP_342759256.1">
    <property type="nucleotide sequence ID" value="NZ_CP146256.1"/>
</dbReference>
<dbReference type="Gene3D" id="1.10.10.10">
    <property type="entry name" value="Winged helix-like DNA-binding domain superfamily/Winged helix DNA-binding domain"/>
    <property type="match status" value="1"/>
</dbReference>
<evidence type="ECO:0000256" key="4">
    <source>
        <dbReference type="ARBA" id="ARBA00023163"/>
    </source>
</evidence>
<keyword evidence="2" id="KW-0805">Transcription regulation</keyword>
<dbReference type="Pfam" id="PF03965">
    <property type="entry name" value="Penicillinase_R"/>
    <property type="match status" value="1"/>
</dbReference>
<dbReference type="Gene3D" id="1.10.4040.10">
    <property type="entry name" value="Penicillinase repressor domain"/>
    <property type="match status" value="1"/>
</dbReference>